<keyword evidence="2" id="KW-1133">Transmembrane helix</keyword>
<evidence type="ECO:0000313" key="4">
    <source>
        <dbReference type="Proteomes" id="UP001152484"/>
    </source>
</evidence>
<sequence length="417" mass="46701">MILRIPWKKGKTRTRISQFVKDQFRRRKNGAASPLVVETGFPTSLVDLIVNHHDRFKMLPSPSLRSKKKNPPPPPPPHQPPSVDYSVFVSPPQSPPPTSPILPAVPEQEIHAEIHKCESNPNGVLRVSLKVFFIGVLAITTKKFTLGLTMSAFLLFFLEYLVKHLPRFFKPCSESRASLGKEDLVSLVPENLLKILPTDKSDGKSSSIVQEIEIVERSCDWKLECVGGRLEDIIDKDGGGRCVKSQRCVKAAKFKSKMKILLPKKFRNLRKKLKDGKEKEEIVYIGEIGFEPWGNSDIVKMKDGCDNTSGSQELLHNSGDLCDGSSQLLNGSGDLLDSSEESMEMGKVNRIERDKNPGYMVVLVIVLLGLVGGRAFALICILAWCFLLRGREALRRLLKVFIFSSNTYFSMFKVSMC</sequence>
<evidence type="ECO:0000256" key="1">
    <source>
        <dbReference type="SAM" id="MobiDB-lite"/>
    </source>
</evidence>
<dbReference type="PANTHER" id="PTHR36381">
    <property type="entry name" value="ETHYLENE-REGULATED TRANSCRIPT 2 (ERT2)"/>
    <property type="match status" value="1"/>
</dbReference>
<reference evidence="3" key="1">
    <citation type="submission" date="2022-07" db="EMBL/GenBank/DDBJ databases">
        <authorList>
            <person name="Macas J."/>
            <person name="Novak P."/>
            <person name="Neumann P."/>
        </authorList>
    </citation>
    <scope>NUCLEOTIDE SEQUENCE</scope>
</reference>
<keyword evidence="2" id="KW-0472">Membrane</keyword>
<evidence type="ECO:0000256" key="2">
    <source>
        <dbReference type="SAM" id="Phobius"/>
    </source>
</evidence>
<dbReference type="PANTHER" id="PTHR36381:SF1">
    <property type="entry name" value="ETHYLENE-REGULATED TRANSCRIPT 2 (ERT2)"/>
    <property type="match status" value="1"/>
</dbReference>
<keyword evidence="2" id="KW-0812">Transmembrane</keyword>
<name>A0A9P0ZR25_CUSEU</name>
<gene>
    <name evidence="3" type="ORF">CEURO_LOCUS19419</name>
</gene>
<dbReference type="EMBL" id="CAMAPE010000057">
    <property type="protein sequence ID" value="CAH9111854.1"/>
    <property type="molecule type" value="Genomic_DNA"/>
</dbReference>
<protein>
    <submittedName>
        <fullName evidence="3">Uncharacterized protein</fullName>
    </submittedName>
</protein>
<evidence type="ECO:0000313" key="3">
    <source>
        <dbReference type="EMBL" id="CAH9111854.1"/>
    </source>
</evidence>
<dbReference type="AlphaFoldDB" id="A0A9P0ZR25"/>
<dbReference type="Proteomes" id="UP001152484">
    <property type="component" value="Unassembled WGS sequence"/>
</dbReference>
<feature type="transmembrane region" description="Helical" evidence="2">
    <location>
        <begin position="359"/>
        <end position="387"/>
    </location>
</feature>
<organism evidence="3 4">
    <name type="scientific">Cuscuta europaea</name>
    <name type="common">European dodder</name>
    <dbReference type="NCBI Taxonomy" id="41803"/>
    <lineage>
        <taxon>Eukaryota</taxon>
        <taxon>Viridiplantae</taxon>
        <taxon>Streptophyta</taxon>
        <taxon>Embryophyta</taxon>
        <taxon>Tracheophyta</taxon>
        <taxon>Spermatophyta</taxon>
        <taxon>Magnoliopsida</taxon>
        <taxon>eudicotyledons</taxon>
        <taxon>Gunneridae</taxon>
        <taxon>Pentapetalae</taxon>
        <taxon>asterids</taxon>
        <taxon>lamiids</taxon>
        <taxon>Solanales</taxon>
        <taxon>Convolvulaceae</taxon>
        <taxon>Cuscuteae</taxon>
        <taxon>Cuscuta</taxon>
        <taxon>Cuscuta subgen. Cuscuta</taxon>
    </lineage>
</organism>
<comment type="caution">
    <text evidence="3">The sequence shown here is derived from an EMBL/GenBank/DDBJ whole genome shotgun (WGS) entry which is preliminary data.</text>
</comment>
<feature type="region of interest" description="Disordered" evidence="1">
    <location>
        <begin position="60"/>
        <end position="99"/>
    </location>
</feature>
<proteinExistence type="predicted"/>
<accession>A0A9P0ZR25</accession>
<feature type="compositionally biased region" description="Pro residues" evidence="1">
    <location>
        <begin position="71"/>
        <end position="80"/>
    </location>
</feature>
<keyword evidence="4" id="KW-1185">Reference proteome</keyword>
<dbReference type="OrthoDB" id="690172at2759"/>